<organism evidence="8 9">
    <name type="scientific">Psychrosphaera haliotis</name>
    <dbReference type="NCBI Taxonomy" id="555083"/>
    <lineage>
        <taxon>Bacteria</taxon>
        <taxon>Pseudomonadati</taxon>
        <taxon>Pseudomonadota</taxon>
        <taxon>Gammaproteobacteria</taxon>
        <taxon>Alteromonadales</taxon>
        <taxon>Pseudoalteromonadaceae</taxon>
        <taxon>Psychrosphaera</taxon>
    </lineage>
</organism>
<feature type="active site" description="Charge relay system" evidence="5 6">
    <location>
        <position position="257"/>
    </location>
</feature>
<comment type="caution">
    <text evidence="8">The sequence shown here is derived from an EMBL/GenBank/DDBJ whole genome shotgun (WGS) entry which is preliminary data.</text>
</comment>
<dbReference type="GO" id="GO:0004252">
    <property type="term" value="F:serine-type endopeptidase activity"/>
    <property type="evidence" value="ECO:0007669"/>
    <property type="project" value="UniProtKB-UniRule"/>
</dbReference>
<dbReference type="InterPro" id="IPR015500">
    <property type="entry name" value="Peptidase_S8_subtilisin-rel"/>
</dbReference>
<evidence type="ECO:0000256" key="3">
    <source>
        <dbReference type="ARBA" id="ARBA00022801"/>
    </source>
</evidence>
<dbReference type="Pfam" id="PF00082">
    <property type="entry name" value="Peptidase_S8"/>
    <property type="match status" value="1"/>
</dbReference>
<dbReference type="GO" id="GO:0006508">
    <property type="term" value="P:proteolysis"/>
    <property type="evidence" value="ECO:0007669"/>
    <property type="project" value="UniProtKB-KW"/>
</dbReference>
<dbReference type="PRINTS" id="PR00723">
    <property type="entry name" value="SUBTILISIN"/>
</dbReference>
<comment type="similarity">
    <text evidence="1 6">Belongs to the peptidase S8 family.</text>
</comment>
<sequence>MFLPRLSNKKWTLSFAAVSLVAVVISLTGMKSFQPHQAYIIQGASKGSMISLVNEIGGEVVHDFAVIPAISAMLTEDQVSVIKKSNPLIRLFADATVKLDAKSNEWHNKKPLRFKAKNNKVIWTAKNRTNDDAEIDSLTINWPQNNGKLKNLKVNGKKVAKNVDGNSYTHYFDDYVSVASKGKVKLAMKFDAISSVADSDYAIALNLIDGSIVELDSVKQNITRNEQRDTYFPSQVRANELHKMGITGRGVGVAVIDSGLSKFEQLEYNSFGEKREIHRKSFVGKNKDAFGHGTHVTSLIANSDANYDESGNLTGSFNGIAPDVNLISIKALNKKGDSTYSNILSSIIYVIQNKERLNIKVLNLSFGAEAESLYFYDPINVALMAAWDAGITVITSAGNTGADGMTIGVPGNNPYLITVGATSDNYTPFNYEDDFVASFSSSGPTHAGFIKPELVAPGAHMQGLMSEKSKLFKDYSVYDDNNGYFLLSGTSQATAVTSGIVALMLQDQPHLSPDDVKCRLIDSARMAQTESGNLGYSIFRQGAGMVDAYEAVMSQASNCANLGMDIKKSLQAEEFYAGPARWNQETEEYYVESHEGFEWNGTAEDAITTEAIIWPTGGTNQGPKTDAIIWPTGGTNQGPKTDAIIWPTGGTNQGPKTDAIIWPTGGTNQGPKTDAIIWPTGGTNQGPKTNAIIWPTGGTNQGPKTNAIIWPTGGTNQGPKTNAIIWPTGGTNQGPKTNAIATKWIEQE</sequence>
<accession>A0A6N8FAW0</accession>
<feature type="domain" description="Peptidase S8/S53" evidence="7">
    <location>
        <begin position="248"/>
        <end position="535"/>
    </location>
</feature>
<evidence type="ECO:0000256" key="2">
    <source>
        <dbReference type="ARBA" id="ARBA00022670"/>
    </source>
</evidence>
<dbReference type="AlphaFoldDB" id="A0A6N8FAW0"/>
<feature type="active site" description="Charge relay system" evidence="5 6">
    <location>
        <position position="292"/>
    </location>
</feature>
<dbReference type="PROSITE" id="PS51892">
    <property type="entry name" value="SUBTILASE"/>
    <property type="match status" value="1"/>
</dbReference>
<evidence type="ECO:0000256" key="6">
    <source>
        <dbReference type="PROSITE-ProRule" id="PRU01240"/>
    </source>
</evidence>
<dbReference type="CDD" id="cd07487">
    <property type="entry name" value="Peptidases_S8_1"/>
    <property type="match status" value="1"/>
</dbReference>
<keyword evidence="2 6" id="KW-0645">Protease</keyword>
<evidence type="ECO:0000256" key="5">
    <source>
        <dbReference type="PIRSR" id="PIRSR615500-1"/>
    </source>
</evidence>
<dbReference type="Proteomes" id="UP000439994">
    <property type="component" value="Unassembled WGS sequence"/>
</dbReference>
<dbReference type="PANTHER" id="PTHR43806">
    <property type="entry name" value="PEPTIDASE S8"/>
    <property type="match status" value="1"/>
</dbReference>
<dbReference type="EMBL" id="WOCD01000003">
    <property type="protein sequence ID" value="MUH72277.1"/>
    <property type="molecule type" value="Genomic_DNA"/>
</dbReference>
<dbReference type="SUPFAM" id="SSF52743">
    <property type="entry name" value="Subtilisin-like"/>
    <property type="match status" value="1"/>
</dbReference>
<evidence type="ECO:0000256" key="4">
    <source>
        <dbReference type="ARBA" id="ARBA00022825"/>
    </source>
</evidence>
<reference evidence="8 9" key="1">
    <citation type="submission" date="2019-11" db="EMBL/GenBank/DDBJ databases">
        <title>P. haliotis isolates from Z. marina roots.</title>
        <authorList>
            <person name="Cohen M."/>
            <person name="Jospin G."/>
            <person name="Eisen J.A."/>
            <person name="Coil D.A."/>
        </authorList>
    </citation>
    <scope>NUCLEOTIDE SEQUENCE [LARGE SCALE GENOMIC DNA]</scope>
    <source>
        <strain evidence="8 9">UCD-MCMsp1aY</strain>
    </source>
</reference>
<keyword evidence="4 6" id="KW-0720">Serine protease</keyword>
<dbReference type="RefSeq" id="WP_155695470.1">
    <property type="nucleotide sequence ID" value="NZ_WOCD01000003.1"/>
</dbReference>
<feature type="active site" description="Charge relay system" evidence="5 6">
    <location>
        <position position="491"/>
    </location>
</feature>
<proteinExistence type="inferred from homology"/>
<name>A0A6N8FAW0_9GAMM</name>
<keyword evidence="3 6" id="KW-0378">Hydrolase</keyword>
<dbReference type="InterPro" id="IPR000209">
    <property type="entry name" value="Peptidase_S8/S53_dom"/>
</dbReference>
<protein>
    <submittedName>
        <fullName evidence="8">S8 family serine peptidase</fullName>
    </submittedName>
</protein>
<evidence type="ECO:0000256" key="1">
    <source>
        <dbReference type="ARBA" id="ARBA00011073"/>
    </source>
</evidence>
<evidence type="ECO:0000313" key="8">
    <source>
        <dbReference type="EMBL" id="MUH72277.1"/>
    </source>
</evidence>
<dbReference type="Gene3D" id="3.40.50.200">
    <property type="entry name" value="Peptidase S8/S53 domain"/>
    <property type="match status" value="1"/>
</dbReference>
<dbReference type="InterPro" id="IPR050131">
    <property type="entry name" value="Peptidase_S8_subtilisin-like"/>
</dbReference>
<dbReference type="PANTHER" id="PTHR43806:SF65">
    <property type="entry name" value="SERINE PROTEASE APRX"/>
    <property type="match status" value="1"/>
</dbReference>
<gene>
    <name evidence="8" type="ORF">GNP35_07175</name>
</gene>
<dbReference type="InterPro" id="IPR036852">
    <property type="entry name" value="Peptidase_S8/S53_dom_sf"/>
</dbReference>
<keyword evidence="9" id="KW-1185">Reference proteome</keyword>
<evidence type="ECO:0000313" key="9">
    <source>
        <dbReference type="Proteomes" id="UP000439994"/>
    </source>
</evidence>
<dbReference type="OrthoDB" id="9795680at2"/>
<evidence type="ECO:0000259" key="7">
    <source>
        <dbReference type="Pfam" id="PF00082"/>
    </source>
</evidence>